<accession>A0A409XFH7</accession>
<dbReference type="GO" id="GO:0034388">
    <property type="term" value="C:Pwp2p-containing subcomplex of 90S preribosome"/>
    <property type="evidence" value="ECO:0007669"/>
    <property type="project" value="TreeGrafter"/>
</dbReference>
<dbReference type="SUPFAM" id="SSF48452">
    <property type="entry name" value="TPR-like"/>
    <property type="match status" value="1"/>
</dbReference>
<evidence type="ECO:0000313" key="8">
    <source>
        <dbReference type="Proteomes" id="UP000283269"/>
    </source>
</evidence>
<dbReference type="Proteomes" id="UP000283269">
    <property type="component" value="Unassembled WGS sequence"/>
</dbReference>
<evidence type="ECO:0000256" key="3">
    <source>
        <dbReference type="ARBA" id="ARBA00022552"/>
    </source>
</evidence>
<dbReference type="GO" id="GO:0030515">
    <property type="term" value="F:snoRNA binding"/>
    <property type="evidence" value="ECO:0007669"/>
    <property type="project" value="InterPro"/>
</dbReference>
<dbReference type="AlphaFoldDB" id="A0A409XFH7"/>
<proteinExistence type="inferred from homology"/>
<dbReference type="EMBL" id="NHYD01001859">
    <property type="protein sequence ID" value="PPQ89504.1"/>
    <property type="molecule type" value="Genomic_DNA"/>
</dbReference>
<evidence type="ECO:0000256" key="2">
    <source>
        <dbReference type="ARBA" id="ARBA00010734"/>
    </source>
</evidence>
<comment type="subcellular location">
    <subcellularLocation>
        <location evidence="1">Nucleus</location>
        <location evidence="1">Nucleolus</location>
    </subcellularLocation>
</comment>
<dbReference type="PANTHER" id="PTHR23271">
    <property type="entry name" value="HEPATOCELLULAR CARCINOMA-ASSOCIATED ANTIGEN 66"/>
    <property type="match status" value="1"/>
</dbReference>
<dbReference type="PANTHER" id="PTHR23271:SF1">
    <property type="entry name" value="U3 SMALL NUCLEOLAR RNA-ASSOCIATED PROTEIN 6 HOMOLOG"/>
    <property type="match status" value="1"/>
</dbReference>
<dbReference type="Gene3D" id="1.25.40.10">
    <property type="entry name" value="Tetratricopeptide repeat domain"/>
    <property type="match status" value="1"/>
</dbReference>
<evidence type="ECO:0000259" key="6">
    <source>
        <dbReference type="Pfam" id="PF08640"/>
    </source>
</evidence>
<gene>
    <name evidence="7" type="ORF">CVT25_012176</name>
</gene>
<dbReference type="Pfam" id="PF08640">
    <property type="entry name" value="U3_assoc_6"/>
    <property type="match status" value="1"/>
</dbReference>
<keyword evidence="4" id="KW-0677">Repeat</keyword>
<feature type="domain" description="U3 small nucleolar RNA-associated protein 6 N-terminal" evidence="6">
    <location>
        <begin position="9"/>
        <end position="91"/>
    </location>
</feature>
<keyword evidence="3" id="KW-0698">rRNA processing</keyword>
<reference evidence="7 8" key="1">
    <citation type="journal article" date="2018" name="Evol. Lett.">
        <title>Horizontal gene cluster transfer increased hallucinogenic mushroom diversity.</title>
        <authorList>
            <person name="Reynolds H.T."/>
            <person name="Vijayakumar V."/>
            <person name="Gluck-Thaler E."/>
            <person name="Korotkin H.B."/>
            <person name="Matheny P.B."/>
            <person name="Slot J.C."/>
        </authorList>
    </citation>
    <scope>NUCLEOTIDE SEQUENCE [LARGE SCALE GENOMIC DNA]</scope>
    <source>
        <strain evidence="7 8">2631</strain>
    </source>
</reference>
<comment type="caution">
    <text evidence="7">The sequence shown here is derived from an EMBL/GenBank/DDBJ whole genome shotgun (WGS) entry which is preliminary data.</text>
</comment>
<dbReference type="InterPro" id="IPR003107">
    <property type="entry name" value="HAT"/>
</dbReference>
<dbReference type="GO" id="GO:0032040">
    <property type="term" value="C:small-subunit processome"/>
    <property type="evidence" value="ECO:0007669"/>
    <property type="project" value="TreeGrafter"/>
</dbReference>
<dbReference type="STRING" id="93625.A0A409XFH7"/>
<keyword evidence="5" id="KW-0539">Nucleus</keyword>
<dbReference type="SMART" id="SM00386">
    <property type="entry name" value="HAT"/>
    <property type="match status" value="3"/>
</dbReference>
<sequence length="501" mass="56576">MERVHFQQEQMLDELKDLVEKNLFTEQETKMIMKKRTAFESSLIRRVAKKADYLRYAAYEMGLEQLRRKRVARMQLPPAPATVSDYALVRRQFHIFERAVKKFKSDVALWVQYIQVAKREGARALVGRITARALQLHPNKPALFILAASHELDHQSPSAARMLLQRGIRLNPESLDMWKEYVKMELGFVESLRRRWDVLGIQVSNEKEDPSQHILGERISEEKDENAAKMDAEYEGDEARRKVMEGTIVESVISSAARAVPRLELFEWIKEVICNYPSPESLRRKLLNHLYEEVGRTLPRDARAVVFVASRMLTPGVAGKELVEGLKVANEEIAGRIRKGEGGEELCEGYIRFLEEWCGKEMDSSLKEYLIGTLEGVIGGCEEASGMLLSGHIRLLGRTKVYSPAKLVRIGQKYSRLLPNDARVWLARLSTLDGGGSSEVWAAARKSATGTSAELMAIWTWGLEGCGHEMHEKLLAESMGANAGVHEELLRRFAAGLAGSV</sequence>
<evidence type="ECO:0000256" key="1">
    <source>
        <dbReference type="ARBA" id="ARBA00004604"/>
    </source>
</evidence>
<evidence type="ECO:0000256" key="5">
    <source>
        <dbReference type="ARBA" id="ARBA00023242"/>
    </source>
</evidence>
<name>A0A409XFH7_PSICY</name>
<dbReference type="InterPro" id="IPR011990">
    <property type="entry name" value="TPR-like_helical_dom_sf"/>
</dbReference>
<dbReference type="GO" id="GO:0000462">
    <property type="term" value="P:maturation of SSU-rRNA from tricistronic rRNA transcript (SSU-rRNA, 5.8S rRNA, LSU-rRNA)"/>
    <property type="evidence" value="ECO:0007669"/>
    <property type="project" value="InterPro"/>
</dbReference>
<evidence type="ECO:0000313" key="7">
    <source>
        <dbReference type="EMBL" id="PPQ89504.1"/>
    </source>
</evidence>
<keyword evidence="8" id="KW-1185">Reference proteome</keyword>
<dbReference type="InterPro" id="IPR055347">
    <property type="entry name" value="UTP6_N"/>
</dbReference>
<dbReference type="InParanoid" id="A0A409XFH7"/>
<comment type="similarity">
    <text evidence="2">Belongs to the UTP6 family.</text>
</comment>
<evidence type="ECO:0000256" key="4">
    <source>
        <dbReference type="ARBA" id="ARBA00022737"/>
    </source>
</evidence>
<dbReference type="InterPro" id="IPR013949">
    <property type="entry name" value="Utp6"/>
</dbReference>
<organism evidence="7 8">
    <name type="scientific">Psilocybe cyanescens</name>
    <dbReference type="NCBI Taxonomy" id="93625"/>
    <lineage>
        <taxon>Eukaryota</taxon>
        <taxon>Fungi</taxon>
        <taxon>Dikarya</taxon>
        <taxon>Basidiomycota</taxon>
        <taxon>Agaricomycotina</taxon>
        <taxon>Agaricomycetes</taxon>
        <taxon>Agaricomycetidae</taxon>
        <taxon>Agaricales</taxon>
        <taxon>Agaricineae</taxon>
        <taxon>Strophariaceae</taxon>
        <taxon>Psilocybe</taxon>
    </lineage>
</organism>
<dbReference type="OrthoDB" id="28112at2759"/>
<protein>
    <recommendedName>
        <fullName evidence="6">U3 small nucleolar RNA-associated protein 6 N-terminal domain-containing protein</fullName>
    </recommendedName>
</protein>